<dbReference type="EMBL" id="FOFD01000004">
    <property type="protein sequence ID" value="SER25649.1"/>
    <property type="molecule type" value="Genomic_DNA"/>
</dbReference>
<proteinExistence type="predicted"/>
<reference evidence="2" key="1">
    <citation type="submission" date="2016-10" db="EMBL/GenBank/DDBJ databases">
        <authorList>
            <person name="Varghese N."/>
            <person name="Submissions S."/>
        </authorList>
    </citation>
    <scope>NUCLEOTIDE SEQUENCE [LARGE SCALE GENOMIC DNA]</scope>
    <source>
        <strain evidence="2">DSM 25055</strain>
    </source>
</reference>
<keyword evidence="2" id="KW-1185">Reference proteome</keyword>
<organism evidence="1 2">
    <name type="scientific">Natrinema salaciae</name>
    <dbReference type="NCBI Taxonomy" id="1186196"/>
    <lineage>
        <taxon>Archaea</taxon>
        <taxon>Methanobacteriati</taxon>
        <taxon>Methanobacteriota</taxon>
        <taxon>Stenosarchaea group</taxon>
        <taxon>Halobacteria</taxon>
        <taxon>Halobacteriales</taxon>
        <taxon>Natrialbaceae</taxon>
        <taxon>Natrinema</taxon>
    </lineage>
</organism>
<evidence type="ECO:0008006" key="3">
    <source>
        <dbReference type="Google" id="ProtNLM"/>
    </source>
</evidence>
<dbReference type="Pfam" id="PF19792">
    <property type="entry name" value="DUF6276"/>
    <property type="match status" value="1"/>
</dbReference>
<dbReference type="InterPro" id="IPR046243">
    <property type="entry name" value="DUF6276"/>
</dbReference>
<dbReference type="RefSeq" id="WP_090619547.1">
    <property type="nucleotide sequence ID" value="NZ_FOFD01000004.1"/>
</dbReference>
<accession>A0A1H9MQ65</accession>
<dbReference type="OrthoDB" id="212944at2157"/>
<evidence type="ECO:0000313" key="2">
    <source>
        <dbReference type="Proteomes" id="UP000199114"/>
    </source>
</evidence>
<dbReference type="AlphaFoldDB" id="A0A1H9MQ65"/>
<evidence type="ECO:0000313" key="1">
    <source>
        <dbReference type="EMBL" id="SER25649.1"/>
    </source>
</evidence>
<dbReference type="STRING" id="1186196.SAMN04489841_3447"/>
<sequence>MACSECGSSPISFSVPEEYRSDAPAEAAVVSLCPHCLTVEPVTDEQHRADTAPDFSRVGDGFPTRPERAVPLALALGLCSSLATNRTAIELLLREVERTGADPLLILERLGTDPSVDPVIDLERRRHQLEQLLY</sequence>
<dbReference type="Proteomes" id="UP000199114">
    <property type="component" value="Unassembled WGS sequence"/>
</dbReference>
<protein>
    <recommendedName>
        <fullName evidence="3">Small CPxCG-related zinc finger protein</fullName>
    </recommendedName>
</protein>
<name>A0A1H9MQ65_9EURY</name>
<gene>
    <name evidence="1" type="ORF">SAMN04489841_3447</name>
</gene>